<dbReference type="Proteomes" id="UP000634136">
    <property type="component" value="Unassembled WGS sequence"/>
</dbReference>
<reference evidence="2" key="1">
    <citation type="submission" date="2020-09" db="EMBL/GenBank/DDBJ databases">
        <title>Genome-Enabled Discovery of Anthraquinone Biosynthesis in Senna tora.</title>
        <authorList>
            <person name="Kang S.-H."/>
            <person name="Pandey R.P."/>
            <person name="Lee C.-M."/>
            <person name="Sim J.-S."/>
            <person name="Jeong J.-T."/>
            <person name="Choi B.-S."/>
            <person name="Jung M."/>
            <person name="Ginzburg D."/>
            <person name="Zhao K."/>
            <person name="Won S.Y."/>
            <person name="Oh T.-J."/>
            <person name="Yu Y."/>
            <person name="Kim N.-H."/>
            <person name="Lee O.R."/>
            <person name="Lee T.-H."/>
            <person name="Bashyal P."/>
            <person name="Kim T.-S."/>
            <person name="Lee W.-H."/>
            <person name="Kawkins C."/>
            <person name="Kim C.-K."/>
            <person name="Kim J.S."/>
            <person name="Ahn B.O."/>
            <person name="Rhee S.Y."/>
            <person name="Sohng J.K."/>
        </authorList>
    </citation>
    <scope>NUCLEOTIDE SEQUENCE</scope>
    <source>
        <tissue evidence="2">Leaf</tissue>
    </source>
</reference>
<accession>A0A834SEG2</accession>
<gene>
    <name evidence="2" type="ORF">G2W53_044719</name>
</gene>
<dbReference type="EMBL" id="JAAIUW010000162">
    <property type="protein sequence ID" value="KAF7800788.1"/>
    <property type="molecule type" value="Genomic_DNA"/>
</dbReference>
<organism evidence="2 3">
    <name type="scientific">Senna tora</name>
    <dbReference type="NCBI Taxonomy" id="362788"/>
    <lineage>
        <taxon>Eukaryota</taxon>
        <taxon>Viridiplantae</taxon>
        <taxon>Streptophyta</taxon>
        <taxon>Embryophyta</taxon>
        <taxon>Tracheophyta</taxon>
        <taxon>Spermatophyta</taxon>
        <taxon>Magnoliopsida</taxon>
        <taxon>eudicotyledons</taxon>
        <taxon>Gunneridae</taxon>
        <taxon>Pentapetalae</taxon>
        <taxon>rosids</taxon>
        <taxon>fabids</taxon>
        <taxon>Fabales</taxon>
        <taxon>Fabaceae</taxon>
        <taxon>Caesalpinioideae</taxon>
        <taxon>Cassia clade</taxon>
        <taxon>Senna</taxon>
    </lineage>
</organism>
<keyword evidence="3" id="KW-1185">Reference proteome</keyword>
<evidence type="ECO:0000256" key="1">
    <source>
        <dbReference type="SAM" id="MobiDB-lite"/>
    </source>
</evidence>
<comment type="caution">
    <text evidence="2">The sequence shown here is derived from an EMBL/GenBank/DDBJ whole genome shotgun (WGS) entry which is preliminary data.</text>
</comment>
<protein>
    <submittedName>
        <fullName evidence="2">Uncharacterized protein</fullName>
    </submittedName>
</protein>
<proteinExistence type="predicted"/>
<feature type="region of interest" description="Disordered" evidence="1">
    <location>
        <begin position="15"/>
        <end position="50"/>
    </location>
</feature>
<evidence type="ECO:0000313" key="3">
    <source>
        <dbReference type="Proteomes" id="UP000634136"/>
    </source>
</evidence>
<dbReference type="AlphaFoldDB" id="A0A834SEG2"/>
<name>A0A834SEG2_9FABA</name>
<sequence length="66" mass="7353">MDPKHFQDIYFLSGGAGPHVPPCRRRGGDTRRPHLRRQSAAVRRCGPASGLGLPREQVLAPFLPFF</sequence>
<evidence type="ECO:0000313" key="2">
    <source>
        <dbReference type="EMBL" id="KAF7800788.1"/>
    </source>
</evidence>